<keyword evidence="15" id="KW-0961">Cell wall biogenesis/degradation</keyword>
<dbReference type="Pfam" id="PF00768">
    <property type="entry name" value="Peptidase_S11"/>
    <property type="match status" value="1"/>
</dbReference>
<feature type="active site" description="Proton acceptor" evidence="18">
    <location>
        <position position="76"/>
    </location>
</feature>
<comment type="pathway">
    <text evidence="17">Glycan biosynthesis.</text>
</comment>
<evidence type="ECO:0000256" key="21">
    <source>
        <dbReference type="SAM" id="SignalP"/>
    </source>
</evidence>
<comment type="function">
    <text evidence="1">Removes C-terminal D-alanyl residues from sugar-peptide cell wall precursors.</text>
</comment>
<dbReference type="Proteomes" id="UP000240212">
    <property type="component" value="Unassembled WGS sequence"/>
</dbReference>
<evidence type="ECO:0000259" key="22">
    <source>
        <dbReference type="SMART" id="SM00936"/>
    </source>
</evidence>
<keyword evidence="8 23" id="KW-0121">Carboxypeptidase</keyword>
<evidence type="ECO:0000256" key="17">
    <source>
        <dbReference type="ARBA" id="ARBA00060592"/>
    </source>
</evidence>
<feature type="chain" id="PRO_5015136224" description="serine-type D-Ala-D-Ala carboxypeptidase" evidence="21">
    <location>
        <begin position="30"/>
        <end position="403"/>
    </location>
</feature>
<evidence type="ECO:0000256" key="11">
    <source>
        <dbReference type="ARBA" id="ARBA00022801"/>
    </source>
</evidence>
<dbReference type="GO" id="GO:0006508">
    <property type="term" value="P:proteolysis"/>
    <property type="evidence" value="ECO:0007669"/>
    <property type="project" value="UniProtKB-KW"/>
</dbReference>
<evidence type="ECO:0000256" key="6">
    <source>
        <dbReference type="ARBA" id="ARBA00022475"/>
    </source>
</evidence>
<dbReference type="PANTHER" id="PTHR21581:SF27">
    <property type="entry name" value="D-ALANYL-D-ALANINE CARBOXYPEPTIDASE DACA"/>
    <property type="match status" value="1"/>
</dbReference>
<dbReference type="GO" id="GO:0009252">
    <property type="term" value="P:peptidoglycan biosynthetic process"/>
    <property type="evidence" value="ECO:0007669"/>
    <property type="project" value="UniProtKB-UniPathway"/>
</dbReference>
<dbReference type="InterPro" id="IPR012907">
    <property type="entry name" value="Peptidase_S11_C"/>
</dbReference>
<dbReference type="GO" id="GO:0071555">
    <property type="term" value="P:cell wall organization"/>
    <property type="evidence" value="ECO:0007669"/>
    <property type="project" value="UniProtKB-KW"/>
</dbReference>
<dbReference type="RefSeq" id="WP_106876296.1">
    <property type="nucleotide sequence ID" value="NZ_DHYB01000003.1"/>
</dbReference>
<evidence type="ECO:0000256" key="14">
    <source>
        <dbReference type="ARBA" id="ARBA00023136"/>
    </source>
</evidence>
<proteinExistence type="inferred from homology"/>
<dbReference type="GO" id="GO:0030288">
    <property type="term" value="C:outer membrane-bounded periplasmic space"/>
    <property type="evidence" value="ECO:0007669"/>
    <property type="project" value="UniProtKB-ARBA"/>
</dbReference>
<evidence type="ECO:0000256" key="1">
    <source>
        <dbReference type="ARBA" id="ARBA00003217"/>
    </source>
</evidence>
<keyword evidence="13" id="KW-0573">Peptidoglycan synthesis</keyword>
<dbReference type="EC" id="3.4.16.4" evidence="5"/>
<dbReference type="InterPro" id="IPR037167">
    <property type="entry name" value="Peptidase_S11_C_sf"/>
</dbReference>
<accession>A0A2P8VQS1</accession>
<feature type="binding site" evidence="19">
    <location>
        <position position="242"/>
    </location>
    <ligand>
        <name>substrate</name>
    </ligand>
</feature>
<evidence type="ECO:0000256" key="8">
    <source>
        <dbReference type="ARBA" id="ARBA00022645"/>
    </source>
</evidence>
<dbReference type="GO" id="GO:0005886">
    <property type="term" value="C:plasma membrane"/>
    <property type="evidence" value="ECO:0007669"/>
    <property type="project" value="UniProtKB-SubCell"/>
</dbReference>
<keyword evidence="11" id="KW-0378">Hydrolase</keyword>
<comment type="caution">
    <text evidence="23">The sequence shown here is derived from an EMBL/GenBank/DDBJ whole genome shotgun (WGS) entry which is preliminary data.</text>
</comment>
<keyword evidence="9" id="KW-0645">Protease</keyword>
<sequence>MKTTFSAHFVTRLALATALSVSALSAAHADDLNIKTMIPGVPQIDAEAYILIDYNSGKVLAEQNADQRRDPASLTKMMTSYVIGQAMKAGKFKESDLVTIGQDAWATGNPVFKGSSLMFLKPGMQVPVSQLIRGINLQSGNDACVAMADFVAGSQDAFVGLMNSYVSALGLKNTHFQTVHGLDADGQYISARDIALIGQALIRDVPAEYVIYREKEFTFNGIRQTNRNGLLWDNSLNVDGIKTGHTEKAGYNIVASATEGQMRLVSAVLGGRTFKGREAESKKLLTWGFRFFETVNPLKAGKEFASEPAWFGDSDRASLGVDKDLYLTIPRGRLKDLKASYVLNTPELHAPLQKNQVVGTINFQLDGKTIEQRPLVVLEQIEEGNFFGRIIDYIKLMFHHWFG</sequence>
<evidence type="ECO:0000256" key="9">
    <source>
        <dbReference type="ARBA" id="ARBA00022670"/>
    </source>
</evidence>
<evidence type="ECO:0000256" key="19">
    <source>
        <dbReference type="PIRSR" id="PIRSR618044-2"/>
    </source>
</evidence>
<dbReference type="OrthoDB" id="9795979at2"/>
<dbReference type="Gene3D" id="2.60.410.10">
    <property type="entry name" value="D-Ala-D-Ala carboxypeptidase, C-terminal domain"/>
    <property type="match status" value="1"/>
</dbReference>
<dbReference type="PRINTS" id="PR00725">
    <property type="entry name" value="DADACBPTASE1"/>
</dbReference>
<keyword evidence="14" id="KW-0472">Membrane</keyword>
<dbReference type="SUPFAM" id="SSF56601">
    <property type="entry name" value="beta-lactamase/transpeptidase-like"/>
    <property type="match status" value="1"/>
</dbReference>
<evidence type="ECO:0000256" key="13">
    <source>
        <dbReference type="ARBA" id="ARBA00022984"/>
    </source>
</evidence>
<dbReference type="GO" id="GO:0009002">
    <property type="term" value="F:serine-type D-Ala-D-Ala carboxypeptidase activity"/>
    <property type="evidence" value="ECO:0007669"/>
    <property type="project" value="UniProtKB-EC"/>
</dbReference>
<feature type="active site" evidence="18">
    <location>
        <position position="139"/>
    </location>
</feature>
<keyword evidence="10 21" id="KW-0732">Signal</keyword>
<dbReference type="InterPro" id="IPR018044">
    <property type="entry name" value="Peptidase_S11"/>
</dbReference>
<comment type="subcellular location">
    <subcellularLocation>
        <location evidence="2">Cell inner membrane</location>
        <topology evidence="2">Peripheral membrane protein</topology>
    </subcellularLocation>
</comment>
<keyword evidence="7" id="KW-0997">Cell inner membrane</keyword>
<evidence type="ECO:0000313" key="23">
    <source>
        <dbReference type="EMBL" id="PSN09914.1"/>
    </source>
</evidence>
<evidence type="ECO:0000313" key="24">
    <source>
        <dbReference type="Proteomes" id="UP000240212"/>
    </source>
</evidence>
<keyword evidence="12" id="KW-0133">Cell shape</keyword>
<comment type="catalytic activity">
    <reaction evidence="16">
        <text>Preferential cleavage: (Ac)2-L-Lys-D-Ala-|-D-Ala. Also transpeptidation of peptidyl-alanyl moieties that are N-acyl substituents of D-alanine.</text>
        <dbReference type="EC" id="3.4.16.4"/>
    </reaction>
</comment>
<comment type="pathway">
    <text evidence="3">Cell wall biogenesis; peptidoglycan biosynthesis.</text>
</comment>
<dbReference type="AlphaFoldDB" id="A0A2P8VQS1"/>
<evidence type="ECO:0000256" key="16">
    <source>
        <dbReference type="ARBA" id="ARBA00034000"/>
    </source>
</evidence>
<evidence type="ECO:0000256" key="4">
    <source>
        <dbReference type="ARBA" id="ARBA00007164"/>
    </source>
</evidence>
<evidence type="ECO:0000256" key="10">
    <source>
        <dbReference type="ARBA" id="ARBA00022729"/>
    </source>
</evidence>
<dbReference type="GO" id="GO:0042803">
    <property type="term" value="F:protein homodimerization activity"/>
    <property type="evidence" value="ECO:0007669"/>
    <property type="project" value="UniProtKB-ARBA"/>
</dbReference>
<dbReference type="GO" id="GO:0008658">
    <property type="term" value="F:penicillin binding"/>
    <property type="evidence" value="ECO:0007669"/>
    <property type="project" value="UniProtKB-ARBA"/>
</dbReference>
<dbReference type="PANTHER" id="PTHR21581">
    <property type="entry name" value="D-ALANYL-D-ALANINE CARBOXYPEPTIDASE"/>
    <property type="match status" value="1"/>
</dbReference>
<dbReference type="EMBL" id="PYEP01000001">
    <property type="protein sequence ID" value="PSN09914.1"/>
    <property type="molecule type" value="Genomic_DNA"/>
</dbReference>
<dbReference type="InterPro" id="IPR015956">
    <property type="entry name" value="Peniciliin-bd_prot_C_sf"/>
</dbReference>
<feature type="active site" description="Acyl-ester intermediate" evidence="18">
    <location>
        <position position="73"/>
    </location>
</feature>
<dbReference type="NCBIfam" id="NF008059">
    <property type="entry name" value="PRK10793.1"/>
    <property type="match status" value="1"/>
</dbReference>
<evidence type="ECO:0000256" key="12">
    <source>
        <dbReference type="ARBA" id="ARBA00022960"/>
    </source>
</evidence>
<keyword evidence="24" id="KW-1185">Reference proteome</keyword>
<dbReference type="FunFam" id="2.60.410.10:FF:000001">
    <property type="entry name" value="D-alanyl-D-alanine carboxypeptidase dacA"/>
    <property type="match status" value="1"/>
</dbReference>
<evidence type="ECO:0000256" key="2">
    <source>
        <dbReference type="ARBA" id="ARBA00004417"/>
    </source>
</evidence>
<feature type="domain" description="Peptidase S11 D-Ala-D-Ala carboxypeptidase A C-terminal" evidence="22">
    <location>
        <begin position="292"/>
        <end position="383"/>
    </location>
</feature>
<reference evidence="23 24" key="1">
    <citation type="submission" date="2018-03" db="EMBL/GenBank/DDBJ databases">
        <title>Draft genome sequence of the first documented clinical Siccibacter turicensis isolate in Austria.</title>
        <authorList>
            <person name="Lepuschitz S."/>
            <person name="Pekard-Amenitsch S."/>
            <person name="Haunold R."/>
            <person name="Schill S."/>
            <person name="Mach R."/>
            <person name="Allerberger F."/>
            <person name="Ruppitsch W."/>
            <person name="Forsythe S.J."/>
        </authorList>
    </citation>
    <scope>NUCLEOTIDE SEQUENCE [LARGE SCALE GENOMIC DNA]</scope>
    <source>
        <strain evidence="23 24">6100069499-17</strain>
    </source>
</reference>
<dbReference type="SUPFAM" id="SSF69189">
    <property type="entry name" value="Penicillin-binding protein associated domain"/>
    <property type="match status" value="1"/>
</dbReference>
<organism evidence="23 24">
    <name type="scientific">Siccibacter turicensis</name>
    <dbReference type="NCBI Taxonomy" id="357233"/>
    <lineage>
        <taxon>Bacteria</taxon>
        <taxon>Pseudomonadati</taxon>
        <taxon>Pseudomonadota</taxon>
        <taxon>Gammaproteobacteria</taxon>
        <taxon>Enterobacterales</taxon>
        <taxon>Enterobacteriaceae</taxon>
        <taxon>Siccibacter</taxon>
    </lineage>
</organism>
<feature type="signal peptide" evidence="21">
    <location>
        <begin position="1"/>
        <end position="29"/>
    </location>
</feature>
<dbReference type="GO" id="GO:0008360">
    <property type="term" value="P:regulation of cell shape"/>
    <property type="evidence" value="ECO:0007669"/>
    <property type="project" value="UniProtKB-KW"/>
</dbReference>
<protein>
    <recommendedName>
        <fullName evidence="5">serine-type D-Ala-D-Ala carboxypeptidase</fullName>
        <ecNumber evidence="5">3.4.16.4</ecNumber>
    </recommendedName>
</protein>
<evidence type="ECO:0000256" key="15">
    <source>
        <dbReference type="ARBA" id="ARBA00023316"/>
    </source>
</evidence>
<evidence type="ECO:0000256" key="5">
    <source>
        <dbReference type="ARBA" id="ARBA00012448"/>
    </source>
</evidence>
<dbReference type="InterPro" id="IPR012338">
    <property type="entry name" value="Beta-lactam/transpept-like"/>
</dbReference>
<keyword evidence="6" id="KW-1003">Cell membrane</keyword>
<comment type="similarity">
    <text evidence="4 20">Belongs to the peptidase S11 family.</text>
</comment>
<name>A0A2P8VQS1_9ENTR</name>
<dbReference type="Gene3D" id="3.40.710.10">
    <property type="entry name" value="DD-peptidase/beta-lactamase superfamily"/>
    <property type="match status" value="1"/>
</dbReference>
<dbReference type="FunFam" id="3.40.710.10:FF:000001">
    <property type="entry name" value="D-alanyl-D-alanine serine-type carboxypeptidase"/>
    <property type="match status" value="1"/>
</dbReference>
<dbReference type="STRING" id="1388748.GCA_000463155_01637"/>
<dbReference type="InterPro" id="IPR001967">
    <property type="entry name" value="Peptidase_S11_N"/>
</dbReference>
<gene>
    <name evidence="23" type="ORF">C7G83_01450</name>
</gene>
<evidence type="ECO:0000256" key="18">
    <source>
        <dbReference type="PIRSR" id="PIRSR618044-1"/>
    </source>
</evidence>
<dbReference type="SMART" id="SM00936">
    <property type="entry name" value="PBP5_C"/>
    <property type="match status" value="1"/>
</dbReference>
<evidence type="ECO:0000256" key="20">
    <source>
        <dbReference type="RuleBase" id="RU004016"/>
    </source>
</evidence>
<dbReference type="UniPathway" id="UPA00219"/>
<evidence type="ECO:0000256" key="3">
    <source>
        <dbReference type="ARBA" id="ARBA00004752"/>
    </source>
</evidence>
<dbReference type="Pfam" id="PF07943">
    <property type="entry name" value="PBP5_C"/>
    <property type="match status" value="1"/>
</dbReference>
<evidence type="ECO:0000256" key="7">
    <source>
        <dbReference type="ARBA" id="ARBA00022519"/>
    </source>
</evidence>